<keyword evidence="9" id="KW-1185">Reference proteome</keyword>
<evidence type="ECO:0000256" key="1">
    <source>
        <dbReference type="ARBA" id="ARBA00004123"/>
    </source>
</evidence>
<dbReference type="PRINTS" id="PR01348">
    <property type="entry name" value="ICLNCHANNEL"/>
</dbReference>
<dbReference type="InterPro" id="IPR039924">
    <property type="entry name" value="ICln/Lot5/Saf5"/>
</dbReference>
<organism evidence="9 10">
    <name type="scientific">Frankliniella occidentalis</name>
    <name type="common">Western flower thrips</name>
    <name type="synonym">Euthrips occidentalis</name>
    <dbReference type="NCBI Taxonomy" id="133901"/>
    <lineage>
        <taxon>Eukaryota</taxon>
        <taxon>Metazoa</taxon>
        <taxon>Ecdysozoa</taxon>
        <taxon>Arthropoda</taxon>
        <taxon>Hexapoda</taxon>
        <taxon>Insecta</taxon>
        <taxon>Pterygota</taxon>
        <taxon>Neoptera</taxon>
        <taxon>Paraneoptera</taxon>
        <taxon>Thysanoptera</taxon>
        <taxon>Terebrantia</taxon>
        <taxon>Thripoidea</taxon>
        <taxon>Thripidae</taxon>
        <taxon>Frankliniella</taxon>
    </lineage>
</organism>
<evidence type="ECO:0000256" key="2">
    <source>
        <dbReference type="ARBA" id="ARBA00004496"/>
    </source>
</evidence>
<evidence type="ECO:0000256" key="8">
    <source>
        <dbReference type="SAM" id="MobiDB-lite"/>
    </source>
</evidence>
<evidence type="ECO:0000256" key="7">
    <source>
        <dbReference type="ARBA" id="ARBA00045890"/>
    </source>
</evidence>
<dbReference type="GO" id="GO:0006884">
    <property type="term" value="P:cell volume homeostasis"/>
    <property type="evidence" value="ECO:0007669"/>
    <property type="project" value="InterPro"/>
</dbReference>
<accession>A0A6J1TAJ1</accession>
<comment type="subcellular location">
    <subcellularLocation>
        <location evidence="2">Cytoplasm</location>
    </subcellularLocation>
    <subcellularLocation>
        <location evidence="1">Nucleus</location>
    </subcellularLocation>
</comment>
<dbReference type="Proteomes" id="UP000504606">
    <property type="component" value="Unplaced"/>
</dbReference>
<dbReference type="PANTHER" id="PTHR21399:SF0">
    <property type="entry name" value="METHYLOSOME SUBUNIT PICLN"/>
    <property type="match status" value="1"/>
</dbReference>
<dbReference type="AlphaFoldDB" id="A0A6J1TAJ1"/>
<dbReference type="InterPro" id="IPR003521">
    <property type="entry name" value="ICln"/>
</dbReference>
<dbReference type="GO" id="GO:0005886">
    <property type="term" value="C:plasma membrane"/>
    <property type="evidence" value="ECO:0007669"/>
    <property type="project" value="InterPro"/>
</dbReference>
<proteinExistence type="inferred from homology"/>
<dbReference type="Pfam" id="PF03517">
    <property type="entry name" value="Voldacs"/>
    <property type="match status" value="1"/>
</dbReference>
<comment type="function">
    <text evidence="7">Involved in both the assembly of spliceosomal snRNPs and the methylation of Sm proteins. Chaperone that regulates the assembly of spliceosomal U1, U2, U4 and U5 small nuclear ribonucleoproteins (snRNPs), the building blocks of the spliceosome, and thereby plays an important role in the splicing of cellular pre-mRNAs. Most spliceosomal snRNPs contain a common set of Sm proteins SNRPB, SNRPD1, SNRPD2, SNRPD3, SNRPE, SNRPF and SNRPG that assemble in a heptameric protein ring on the Sm site of the small nuclear RNA to form the core snRNP (Sm core). In the cytosol, the Sm proteins SNRPD1, SNRPD2, SNRPE, SNRPF and SNRPG are trapped in an inactive 6S pICln-Sm complex by the chaperone CLNS1A that controls the assembly of the core snRNP. Dissociation by the SMN complex of CLNS1A from the trapped Sm proteins and their transfer to an SMN-Sm complex triggers the assembly of core snRNPs and their transport to the nucleus.</text>
</comment>
<dbReference type="GO" id="GO:0045292">
    <property type="term" value="P:mRNA cis splicing, via spliceosome"/>
    <property type="evidence" value="ECO:0007669"/>
    <property type="project" value="TreeGrafter"/>
</dbReference>
<dbReference type="GO" id="GO:0005829">
    <property type="term" value="C:cytosol"/>
    <property type="evidence" value="ECO:0007669"/>
    <property type="project" value="InterPro"/>
</dbReference>
<dbReference type="InterPro" id="IPR011993">
    <property type="entry name" value="PH-like_dom_sf"/>
</dbReference>
<evidence type="ECO:0000313" key="10">
    <source>
        <dbReference type="RefSeq" id="XP_026290303.1"/>
    </source>
</evidence>
<dbReference type="CTD" id="36997"/>
<dbReference type="GO" id="GO:0000387">
    <property type="term" value="P:spliceosomal snRNP assembly"/>
    <property type="evidence" value="ECO:0007669"/>
    <property type="project" value="InterPro"/>
</dbReference>
<evidence type="ECO:0000313" key="9">
    <source>
        <dbReference type="Proteomes" id="UP000504606"/>
    </source>
</evidence>
<dbReference type="GO" id="GO:0006821">
    <property type="term" value="P:chloride transport"/>
    <property type="evidence" value="ECO:0007669"/>
    <property type="project" value="InterPro"/>
</dbReference>
<dbReference type="RefSeq" id="XP_026290303.1">
    <property type="nucleotide sequence ID" value="XM_026434518.2"/>
</dbReference>
<dbReference type="PANTHER" id="PTHR21399">
    <property type="entry name" value="CHLORIDE CONDUCTANCE REGULATORY PROTEIN ICLN"/>
    <property type="match status" value="1"/>
</dbReference>
<comment type="similarity">
    <text evidence="3">Belongs to the pICln (TC 1.A.47) family.</text>
</comment>
<dbReference type="GO" id="GO:0005681">
    <property type="term" value="C:spliceosomal complex"/>
    <property type="evidence" value="ECO:0007669"/>
    <property type="project" value="TreeGrafter"/>
</dbReference>
<dbReference type="KEGG" id="foc:113214980"/>
<feature type="compositionally biased region" description="Acidic residues" evidence="8">
    <location>
        <begin position="96"/>
        <end position="108"/>
    </location>
</feature>
<protein>
    <recommendedName>
        <fullName evidence="4">Methylosome subunit pICln</fullName>
    </recommendedName>
</protein>
<dbReference type="GeneID" id="113214980"/>
<gene>
    <name evidence="10" type="primary">LOC113214980</name>
</gene>
<sequence>MVIITNYVPNAEEVIRHQQDNTAVLMNDRNVGKGTLYISESRVSWVNTSSREGFTLEYPGISLHAVSRTPVECLYMMLDTNHLPIEVPGYNNEKESGDEEDSDEDPEDGQNTILKFLPDDTAALEAMYQAMSQCQALHPDPDQQSDSDPENIFVDADGEEAEGEDDGQDDAEYDEAQDFEPGSNGNGQAADEAMEVDSAQFEDADSDIDN</sequence>
<keyword evidence="6" id="KW-0539">Nucleus</keyword>
<evidence type="ECO:0000256" key="5">
    <source>
        <dbReference type="ARBA" id="ARBA00022490"/>
    </source>
</evidence>
<feature type="compositionally biased region" description="Acidic residues" evidence="8">
    <location>
        <begin position="156"/>
        <end position="178"/>
    </location>
</feature>
<feature type="region of interest" description="Disordered" evidence="8">
    <location>
        <begin position="137"/>
        <end position="210"/>
    </location>
</feature>
<evidence type="ECO:0000256" key="6">
    <source>
        <dbReference type="ARBA" id="ARBA00023242"/>
    </source>
</evidence>
<reference evidence="10" key="1">
    <citation type="submission" date="2025-08" db="UniProtKB">
        <authorList>
            <consortium name="RefSeq"/>
        </authorList>
    </citation>
    <scope>IDENTIFICATION</scope>
    <source>
        <tissue evidence="10">Whole organism</tissue>
    </source>
</reference>
<evidence type="ECO:0000256" key="4">
    <source>
        <dbReference type="ARBA" id="ARBA00015653"/>
    </source>
</evidence>
<feature type="compositionally biased region" description="Acidic residues" evidence="8">
    <location>
        <begin position="192"/>
        <end position="210"/>
    </location>
</feature>
<dbReference type="Gene3D" id="2.30.29.30">
    <property type="entry name" value="Pleckstrin-homology domain (PH domain)/Phosphotyrosine-binding domain (PTB)"/>
    <property type="match status" value="1"/>
</dbReference>
<dbReference type="GO" id="GO:0034715">
    <property type="term" value="C:pICln-Sm protein complex"/>
    <property type="evidence" value="ECO:0007669"/>
    <property type="project" value="InterPro"/>
</dbReference>
<feature type="region of interest" description="Disordered" evidence="8">
    <location>
        <begin position="84"/>
        <end position="113"/>
    </location>
</feature>
<keyword evidence="5" id="KW-0963">Cytoplasm</keyword>
<name>A0A6J1TAJ1_FRAOC</name>
<evidence type="ECO:0000256" key="3">
    <source>
        <dbReference type="ARBA" id="ARBA00007054"/>
    </source>
</evidence>
<dbReference type="OrthoDB" id="19714at2759"/>
<dbReference type="GO" id="GO:0034709">
    <property type="term" value="C:methylosome"/>
    <property type="evidence" value="ECO:0007669"/>
    <property type="project" value="InterPro"/>
</dbReference>